<gene>
    <name evidence="1" type="ORF">BV22DRAFT_1013272</name>
</gene>
<sequence length="576" mass="61291">MAERMQTRPKNATQRPGLLLLEAQAQQNPVKRRTKAEKAADDQREKEAKEAKEAAVQDSYKRIAVLQEQMQAAQQSAHADAPKARRPRTRQAKAVDGDTVAENTTAKGGRKGRQDQSKGRPAADVAQPASDDEVEMPASPKLKVKKALKTAVRDAIEAVTNVVDGISSKPRDSDRNSDAPAPAHLKFQLAGRINGWGAGIPASGVKASSKNARSSTSTSSSIPPSTSSSASSATSVLSRGSTISTCPPPPTPLNSPTVNSDFVVSGLSGPFDDDTDEAMEREAAIIRAWKGKEVSVTVDNGLVGLMDEEVTVDGVDQFPKVEDNNIVMSSDIEADDVDLTPPPSTQLPRSSAVSLKRKRTDPIDSDSEVEITENVDDFKAVVDAGPLPRRVTTSTDVSVAMKAPTAKRLKVNLSTIANNGSNSSINTDASAASQEDAETDADRQDLALSLLHRYESLQAKGAISLATAAMERALKLFADGDILLGDIDVNSKGKLAKTPHKHNKSTGKESSALLAFSEANWGSATRAYMKSINRHGEELISAVSELARNITLKRCGVSTRNAPVIEDDSADERAFI</sequence>
<dbReference type="Proteomes" id="UP000790709">
    <property type="component" value="Unassembled WGS sequence"/>
</dbReference>
<keyword evidence="2" id="KW-1185">Reference proteome</keyword>
<dbReference type="EMBL" id="MU266424">
    <property type="protein sequence ID" value="KAH7924427.1"/>
    <property type="molecule type" value="Genomic_DNA"/>
</dbReference>
<organism evidence="1 2">
    <name type="scientific">Leucogyrophana mollusca</name>
    <dbReference type="NCBI Taxonomy" id="85980"/>
    <lineage>
        <taxon>Eukaryota</taxon>
        <taxon>Fungi</taxon>
        <taxon>Dikarya</taxon>
        <taxon>Basidiomycota</taxon>
        <taxon>Agaricomycotina</taxon>
        <taxon>Agaricomycetes</taxon>
        <taxon>Agaricomycetidae</taxon>
        <taxon>Boletales</taxon>
        <taxon>Boletales incertae sedis</taxon>
        <taxon>Leucogyrophana</taxon>
    </lineage>
</organism>
<protein>
    <submittedName>
        <fullName evidence="1">Uncharacterized protein</fullName>
    </submittedName>
</protein>
<name>A0ACB8BFA9_9AGAM</name>
<comment type="caution">
    <text evidence="1">The sequence shown here is derived from an EMBL/GenBank/DDBJ whole genome shotgun (WGS) entry which is preliminary data.</text>
</comment>
<accession>A0ACB8BFA9</accession>
<proteinExistence type="predicted"/>
<reference evidence="1" key="1">
    <citation type="journal article" date="2021" name="New Phytol.">
        <title>Evolutionary innovations through gain and loss of genes in the ectomycorrhizal Boletales.</title>
        <authorList>
            <person name="Wu G."/>
            <person name="Miyauchi S."/>
            <person name="Morin E."/>
            <person name="Kuo A."/>
            <person name="Drula E."/>
            <person name="Varga T."/>
            <person name="Kohler A."/>
            <person name="Feng B."/>
            <person name="Cao Y."/>
            <person name="Lipzen A."/>
            <person name="Daum C."/>
            <person name="Hundley H."/>
            <person name="Pangilinan J."/>
            <person name="Johnson J."/>
            <person name="Barry K."/>
            <person name="LaButti K."/>
            <person name="Ng V."/>
            <person name="Ahrendt S."/>
            <person name="Min B."/>
            <person name="Choi I.G."/>
            <person name="Park H."/>
            <person name="Plett J.M."/>
            <person name="Magnuson J."/>
            <person name="Spatafora J.W."/>
            <person name="Nagy L.G."/>
            <person name="Henrissat B."/>
            <person name="Grigoriev I.V."/>
            <person name="Yang Z.L."/>
            <person name="Xu J."/>
            <person name="Martin F.M."/>
        </authorList>
    </citation>
    <scope>NUCLEOTIDE SEQUENCE</scope>
    <source>
        <strain evidence="1">KUC20120723A-06</strain>
    </source>
</reference>
<evidence type="ECO:0000313" key="2">
    <source>
        <dbReference type="Proteomes" id="UP000790709"/>
    </source>
</evidence>
<evidence type="ECO:0000313" key="1">
    <source>
        <dbReference type="EMBL" id="KAH7924427.1"/>
    </source>
</evidence>